<dbReference type="Gene3D" id="1.10.10.10">
    <property type="entry name" value="Winged helix-like DNA-binding domain superfamily/Winged helix DNA-binding domain"/>
    <property type="match status" value="1"/>
</dbReference>
<evidence type="ECO:0000313" key="3">
    <source>
        <dbReference type="Proteomes" id="UP000644749"/>
    </source>
</evidence>
<accession>A0ABS1S1Q2</accession>
<feature type="domain" description="HTH lysR-type" evidence="1">
    <location>
        <begin position="1"/>
        <end position="51"/>
    </location>
</feature>
<dbReference type="InterPro" id="IPR036388">
    <property type="entry name" value="WH-like_DNA-bd_sf"/>
</dbReference>
<gene>
    <name evidence="2" type="ORF">JL111_03915</name>
</gene>
<dbReference type="InterPro" id="IPR000847">
    <property type="entry name" value="LysR_HTH_N"/>
</dbReference>
<dbReference type="Proteomes" id="UP000644749">
    <property type="component" value="Unassembled WGS sequence"/>
</dbReference>
<dbReference type="Pfam" id="PF00126">
    <property type="entry name" value="HTH_1"/>
    <property type="match status" value="1"/>
</dbReference>
<name>A0ABS1S1Q2_9RHOB</name>
<keyword evidence="3" id="KW-1185">Reference proteome</keyword>
<organism evidence="2 3">
    <name type="scientific">Paracoccus aerius</name>
    <dbReference type="NCBI Taxonomy" id="1915382"/>
    <lineage>
        <taxon>Bacteria</taxon>
        <taxon>Pseudomonadati</taxon>
        <taxon>Pseudomonadota</taxon>
        <taxon>Alphaproteobacteria</taxon>
        <taxon>Rhodobacterales</taxon>
        <taxon>Paracoccaceae</taxon>
        <taxon>Paracoccus</taxon>
    </lineage>
</organism>
<protein>
    <submittedName>
        <fullName evidence="2">LysR family transcriptional regulator</fullName>
    </submittedName>
</protein>
<proteinExistence type="predicted"/>
<evidence type="ECO:0000259" key="1">
    <source>
        <dbReference type="PROSITE" id="PS50931"/>
    </source>
</evidence>
<dbReference type="EMBL" id="JAESHT010000002">
    <property type="protein sequence ID" value="MBL3672623.1"/>
    <property type="molecule type" value="Genomic_DNA"/>
</dbReference>
<dbReference type="RefSeq" id="WP_202380099.1">
    <property type="nucleotide sequence ID" value="NZ_BNCL01000025.1"/>
</dbReference>
<dbReference type="SUPFAM" id="SSF46785">
    <property type="entry name" value="Winged helix' DNA-binding domain"/>
    <property type="match status" value="1"/>
</dbReference>
<comment type="caution">
    <text evidence="2">The sequence shown here is derived from an EMBL/GenBank/DDBJ whole genome shotgun (WGS) entry which is preliminary data.</text>
</comment>
<sequence length="51" mass="5549">MDVVRSIARQSSFRAAAPGLGMSTAAPSNSIAKLEQRLAVRLFTERRGAFR</sequence>
<evidence type="ECO:0000313" key="2">
    <source>
        <dbReference type="EMBL" id="MBL3672623.1"/>
    </source>
</evidence>
<dbReference type="PROSITE" id="PS50931">
    <property type="entry name" value="HTH_LYSR"/>
    <property type="match status" value="1"/>
</dbReference>
<reference evidence="2 3" key="1">
    <citation type="submission" date="2021-01" db="EMBL/GenBank/DDBJ databases">
        <title>011410 draft genome.</title>
        <authorList>
            <person name="Lang L."/>
        </authorList>
    </citation>
    <scope>NUCLEOTIDE SEQUENCE [LARGE SCALE GENOMIC DNA]</scope>
    <source>
        <strain evidence="2 3">KCTC 42845</strain>
    </source>
</reference>
<dbReference type="InterPro" id="IPR036390">
    <property type="entry name" value="WH_DNA-bd_sf"/>
</dbReference>